<dbReference type="eggNOG" id="COG2239">
    <property type="taxonomic scope" value="Bacteria"/>
</dbReference>
<dbReference type="InterPro" id="IPR006669">
    <property type="entry name" value="MgtE_transporter"/>
</dbReference>
<dbReference type="InterPro" id="IPR046342">
    <property type="entry name" value="CBS_dom_sf"/>
</dbReference>
<keyword evidence="4" id="KW-1185">Reference proteome</keyword>
<reference evidence="3" key="1">
    <citation type="submission" date="2010-08" db="EMBL/GenBank/DDBJ databases">
        <authorList>
            <person name="Harkins D.M."/>
            <person name="Madupu R."/>
            <person name="Durkin A.S."/>
            <person name="Torralba M."/>
            <person name="Methe B."/>
            <person name="Sutton G.G."/>
            <person name="Nelson K.E."/>
        </authorList>
    </citation>
    <scope>NUCLEOTIDE SEQUENCE [LARGE SCALE GENOMIC DNA]</scope>
    <source>
        <strain evidence="3">ATCC 14266</strain>
    </source>
</reference>
<organism evidence="3 4">
    <name type="scientific">Corynebacterium matruchotii ATCC 14266</name>
    <dbReference type="NCBI Taxonomy" id="553207"/>
    <lineage>
        <taxon>Bacteria</taxon>
        <taxon>Bacillati</taxon>
        <taxon>Actinomycetota</taxon>
        <taxon>Actinomycetes</taxon>
        <taxon>Mycobacteriales</taxon>
        <taxon>Corynebacteriaceae</taxon>
        <taxon>Corynebacterium</taxon>
    </lineage>
</organism>
<name>E0DIE0_9CORY</name>
<dbReference type="PROSITE" id="PS51371">
    <property type="entry name" value="CBS"/>
    <property type="match status" value="1"/>
</dbReference>
<dbReference type="Gene3D" id="3.10.580.10">
    <property type="entry name" value="CBS-domain"/>
    <property type="match status" value="1"/>
</dbReference>
<sequence>MFPEDNAQKHRLKSLLPAALHSTTMSEVTRVYAGRLAGMVVRGPETDVIGRVRDVVVNVRPAGHQSRVLGLVVEMTNKRRIFLPMLRIASIDPHEIMLVSGSVSLRAFKPRTGELTIMGDIIGAKVQVDDPDLPKIHAKPVEVADIEIERTRTRDWAISAVAVISERAKFGRRTEILIASWRHVHGITAAGVGISDAAAELLAEFEDMRPADVATALYELPESQRHSVASELDDERLADILQEMSEDRQAELLDTLGIERAAEILEEMDPDDAADLLFELDDQKADVLLELMDPEESAPVRRLMSFSPDTVGALMTTEPLILDAQTTVAEALAHAANPDLPTSLASMVFVARPPTATPTGKFLGCVHLQKLLRVPPSTLVSAALDPELPPLYADDSQETAARYFATYNLVCGPVIDNDGHLLGAVAVDDLLDHLLPDDWRDTGIRPRGEEK</sequence>
<dbReference type="InterPro" id="IPR058838">
    <property type="entry name" value="SH3_actinomycetes"/>
</dbReference>
<dbReference type="SUPFAM" id="SSF158791">
    <property type="entry name" value="MgtE N-terminal domain-like"/>
    <property type="match status" value="1"/>
</dbReference>
<dbReference type="InterPro" id="IPR006668">
    <property type="entry name" value="Mg_transptr_MgtE_intracell_dom"/>
</dbReference>
<dbReference type="SUPFAM" id="SSF50346">
    <property type="entry name" value="PRC-barrel domain"/>
    <property type="match status" value="1"/>
</dbReference>
<dbReference type="EMBL" id="ACSH02000008">
    <property type="protein sequence ID" value="EFM48038.1"/>
    <property type="molecule type" value="Genomic_DNA"/>
</dbReference>
<dbReference type="GO" id="GO:0015095">
    <property type="term" value="F:magnesium ion transmembrane transporter activity"/>
    <property type="evidence" value="ECO:0007669"/>
    <property type="project" value="InterPro"/>
</dbReference>
<dbReference type="Pfam" id="PF26205">
    <property type="entry name" value="SH3_actinomycetes"/>
    <property type="match status" value="1"/>
</dbReference>
<protein>
    <submittedName>
        <fullName evidence="3">MgtE intracellular domain protein</fullName>
    </submittedName>
</protein>
<dbReference type="Proteomes" id="UP000004218">
    <property type="component" value="Unassembled WGS sequence"/>
</dbReference>
<dbReference type="SUPFAM" id="SSF54631">
    <property type="entry name" value="CBS-domain pair"/>
    <property type="match status" value="1"/>
</dbReference>
<dbReference type="Pfam" id="PF00571">
    <property type="entry name" value="CBS"/>
    <property type="match status" value="1"/>
</dbReference>
<dbReference type="InterPro" id="IPR038076">
    <property type="entry name" value="MgtE_N_sf"/>
</dbReference>
<evidence type="ECO:0000256" key="1">
    <source>
        <dbReference type="PROSITE-ProRule" id="PRU00703"/>
    </source>
</evidence>
<dbReference type="AlphaFoldDB" id="E0DIE0"/>
<proteinExistence type="predicted"/>
<evidence type="ECO:0000313" key="3">
    <source>
        <dbReference type="EMBL" id="EFM48038.1"/>
    </source>
</evidence>
<dbReference type="Gene3D" id="1.25.60.10">
    <property type="entry name" value="MgtE N-terminal domain-like"/>
    <property type="match status" value="1"/>
</dbReference>
<dbReference type="STRING" id="553207.HMPREF0299_5451"/>
<evidence type="ECO:0000313" key="4">
    <source>
        <dbReference type="Proteomes" id="UP000004218"/>
    </source>
</evidence>
<dbReference type="PANTHER" id="PTHR43773">
    <property type="entry name" value="MAGNESIUM TRANSPORTER MGTE"/>
    <property type="match status" value="1"/>
</dbReference>
<dbReference type="InterPro" id="IPR000644">
    <property type="entry name" value="CBS_dom"/>
</dbReference>
<dbReference type="Pfam" id="PF03448">
    <property type="entry name" value="MgtE_N"/>
    <property type="match status" value="1"/>
</dbReference>
<feature type="domain" description="CBS" evidence="2">
    <location>
        <begin position="384"/>
        <end position="442"/>
    </location>
</feature>
<dbReference type="PANTHER" id="PTHR43773:SF1">
    <property type="entry name" value="MAGNESIUM TRANSPORTER MGTE"/>
    <property type="match status" value="1"/>
</dbReference>
<dbReference type="SMART" id="SM00924">
    <property type="entry name" value="MgtE_N"/>
    <property type="match status" value="1"/>
</dbReference>
<dbReference type="InterPro" id="IPR011033">
    <property type="entry name" value="PRC_barrel-like_sf"/>
</dbReference>
<dbReference type="GO" id="GO:0016020">
    <property type="term" value="C:membrane"/>
    <property type="evidence" value="ECO:0007669"/>
    <property type="project" value="InterPro"/>
</dbReference>
<evidence type="ECO:0000259" key="2">
    <source>
        <dbReference type="PROSITE" id="PS51371"/>
    </source>
</evidence>
<gene>
    <name evidence="3" type="ORF">HMPREF0299_5451</name>
</gene>
<comment type="caution">
    <text evidence="3">The sequence shown here is derived from an EMBL/GenBank/DDBJ whole genome shotgun (WGS) entry which is preliminary data.</text>
</comment>
<accession>E0DIE0</accession>
<keyword evidence="1" id="KW-0129">CBS domain</keyword>